<dbReference type="OrthoDB" id="3790574at2"/>
<feature type="region of interest" description="Disordered" evidence="1">
    <location>
        <begin position="224"/>
        <end position="318"/>
    </location>
</feature>
<dbReference type="AlphaFoldDB" id="A0A4R0HJ06"/>
<evidence type="ECO:0000313" key="3">
    <source>
        <dbReference type="EMBL" id="TCC11357.1"/>
    </source>
</evidence>
<dbReference type="RefSeq" id="WP_131335925.1">
    <property type="nucleotide sequence ID" value="NZ_SJJZ01000001.1"/>
</dbReference>
<feature type="compositionally biased region" description="Low complexity" evidence="1">
    <location>
        <begin position="280"/>
        <end position="318"/>
    </location>
</feature>
<keyword evidence="4" id="KW-1185">Reference proteome</keyword>
<dbReference type="Pfam" id="PF02720">
    <property type="entry name" value="DUF222"/>
    <property type="match status" value="1"/>
</dbReference>
<organism evidence="3 4">
    <name type="scientific">Kribbella soli</name>
    <dbReference type="NCBI Taxonomy" id="1124743"/>
    <lineage>
        <taxon>Bacteria</taxon>
        <taxon>Bacillati</taxon>
        <taxon>Actinomycetota</taxon>
        <taxon>Actinomycetes</taxon>
        <taxon>Propionibacteriales</taxon>
        <taxon>Kribbellaceae</taxon>
        <taxon>Kribbella</taxon>
    </lineage>
</organism>
<comment type="caution">
    <text evidence="3">The sequence shown here is derived from an EMBL/GenBank/DDBJ whole genome shotgun (WGS) entry which is preliminary data.</text>
</comment>
<evidence type="ECO:0000313" key="4">
    <source>
        <dbReference type="Proteomes" id="UP000292346"/>
    </source>
</evidence>
<proteinExistence type="predicted"/>
<feature type="domain" description="DUF222" evidence="2">
    <location>
        <begin position="75"/>
        <end position="217"/>
    </location>
</feature>
<reference evidence="3 4" key="1">
    <citation type="submission" date="2019-02" db="EMBL/GenBank/DDBJ databases">
        <title>Kribbella capetownensis sp. nov. and Kribbella speibonae sp. nov., isolated from soil.</title>
        <authorList>
            <person name="Curtis S.M."/>
            <person name="Norton I."/>
            <person name="Everest G.J."/>
            <person name="Meyers P.R."/>
        </authorList>
    </citation>
    <scope>NUCLEOTIDE SEQUENCE [LARGE SCALE GENOMIC DNA]</scope>
    <source>
        <strain evidence="3 4">KCTC 29219</strain>
    </source>
</reference>
<evidence type="ECO:0000256" key="1">
    <source>
        <dbReference type="SAM" id="MobiDB-lite"/>
    </source>
</evidence>
<feature type="compositionally biased region" description="Low complexity" evidence="1">
    <location>
        <begin position="243"/>
        <end position="270"/>
    </location>
</feature>
<protein>
    <submittedName>
        <fullName evidence="3">DUF222 domain-containing protein</fullName>
    </submittedName>
</protein>
<sequence length="318" mass="33404">MFEGDLDELGTADLLAAASEYGRIQDRAAVRVLEAALVFADRHAVVWGEPRPGYEQIHVYGGDGCPGVAEFAPVEFGAVMRMSSGAAAALIGEALALRHRLPRIWAAVLAGDAVAWRARKIAHACLALSLEAAAIVDRHVVGIVDTVTPGALQRIVKAAVWEADPEAAKAQAEAAARTRGVFVAPSDDHGTKRIWVRAAAGDVIRFDATIDDLARALKTLATPTTWTSGARRRSAGSPTPQQPTNSSKSPATSPAPSRPTPSRQTPRQQTPSPPTPSRPTPDGRTSPLTMGLRTAQRAGVTAATTVRTTARPTVGTTL</sequence>
<accession>A0A4R0HJ06</accession>
<gene>
    <name evidence="3" type="ORF">E0H45_08780</name>
</gene>
<dbReference type="EMBL" id="SJJZ01000001">
    <property type="protein sequence ID" value="TCC11357.1"/>
    <property type="molecule type" value="Genomic_DNA"/>
</dbReference>
<dbReference type="Proteomes" id="UP000292346">
    <property type="component" value="Unassembled WGS sequence"/>
</dbReference>
<dbReference type="InterPro" id="IPR003870">
    <property type="entry name" value="DUF222"/>
</dbReference>
<evidence type="ECO:0000259" key="2">
    <source>
        <dbReference type="Pfam" id="PF02720"/>
    </source>
</evidence>
<name>A0A4R0HJ06_9ACTN</name>